<feature type="region of interest" description="Disordered" evidence="3">
    <location>
        <begin position="1"/>
        <end position="47"/>
    </location>
</feature>
<dbReference type="InterPro" id="IPR036020">
    <property type="entry name" value="WW_dom_sf"/>
</dbReference>
<dbReference type="EMBL" id="LR743596">
    <property type="protein sequence ID" value="CAA2625691.1"/>
    <property type="molecule type" value="Genomic_DNA"/>
</dbReference>
<dbReference type="PANTHER" id="PTHR14791:SF42">
    <property type="entry name" value="F16L1.2 PROTEIN"/>
    <property type="match status" value="1"/>
</dbReference>
<dbReference type="PROSITE" id="PS50020">
    <property type="entry name" value="WW_DOMAIN_2"/>
    <property type="match status" value="1"/>
</dbReference>
<sequence length="185" mass="20470">MVSLQGALSQERGGRAPPAGPAPAPRRRGSGSGKREKEKEKVSQGVEALERRRWRQRIRRRRLLRCRPTPRYPLPPEWQRCLDIQSGKIHFYNTRTQRRTSRDPRRSAADEPPPVSLDLELNLTCETSPPSCPSGGGMVAAVCGRCHMLVMMSRLSLPAQLQVLASAGGYATAALLKPEARALVL</sequence>
<evidence type="ECO:0000313" key="6">
    <source>
        <dbReference type="Proteomes" id="UP001189122"/>
    </source>
</evidence>
<dbReference type="PANTHER" id="PTHR14791">
    <property type="entry name" value="BOMB/KIRA PROTEINS"/>
    <property type="match status" value="1"/>
</dbReference>
<organism evidence="5">
    <name type="scientific">Spirodela intermedia</name>
    <name type="common">Intermediate duckweed</name>
    <dbReference type="NCBI Taxonomy" id="51605"/>
    <lineage>
        <taxon>Eukaryota</taxon>
        <taxon>Viridiplantae</taxon>
        <taxon>Streptophyta</taxon>
        <taxon>Embryophyta</taxon>
        <taxon>Tracheophyta</taxon>
        <taxon>Spermatophyta</taxon>
        <taxon>Magnoliopsida</taxon>
        <taxon>Liliopsida</taxon>
        <taxon>Araceae</taxon>
        <taxon>Lemnoideae</taxon>
        <taxon>Spirodela</taxon>
    </lineage>
</organism>
<dbReference type="Proteomes" id="UP001189122">
    <property type="component" value="Unassembled WGS sequence"/>
</dbReference>
<evidence type="ECO:0000259" key="4">
    <source>
        <dbReference type="PROSITE" id="PS50020"/>
    </source>
</evidence>
<accession>A0A7I8J4Q2</accession>
<name>A0A7I8J4Q2_SPIIN</name>
<dbReference type="InterPro" id="IPR001202">
    <property type="entry name" value="WW_dom"/>
</dbReference>
<gene>
    <name evidence="5" type="ORF">SI7747_09011429</name>
</gene>
<dbReference type="AlphaFoldDB" id="A0A7I8J4Q2"/>
<comment type="subcellular location">
    <subcellularLocation>
        <location evidence="1">Cytoplasm</location>
    </subcellularLocation>
</comment>
<feature type="region of interest" description="Disordered" evidence="3">
    <location>
        <begin position="94"/>
        <end position="114"/>
    </location>
</feature>
<dbReference type="Gene3D" id="2.20.70.10">
    <property type="match status" value="1"/>
</dbReference>
<protein>
    <recommendedName>
        <fullName evidence="4">WW domain-containing protein</fullName>
    </recommendedName>
</protein>
<evidence type="ECO:0000256" key="3">
    <source>
        <dbReference type="SAM" id="MobiDB-lite"/>
    </source>
</evidence>
<evidence type="ECO:0000313" key="5">
    <source>
        <dbReference type="EMBL" id="CAA2625691.1"/>
    </source>
</evidence>
<dbReference type="SUPFAM" id="SSF51045">
    <property type="entry name" value="WW domain"/>
    <property type="match status" value="1"/>
</dbReference>
<feature type="compositionally biased region" description="Basic and acidic residues" evidence="3">
    <location>
        <begin position="33"/>
        <end position="42"/>
    </location>
</feature>
<reference evidence="5 6" key="1">
    <citation type="submission" date="2019-12" db="EMBL/GenBank/DDBJ databases">
        <authorList>
            <person name="Scholz U."/>
            <person name="Mascher M."/>
            <person name="Fiebig A."/>
        </authorList>
    </citation>
    <scope>NUCLEOTIDE SEQUENCE</scope>
</reference>
<keyword evidence="2" id="KW-0963">Cytoplasm</keyword>
<feature type="domain" description="WW" evidence="4">
    <location>
        <begin position="72"/>
        <end position="106"/>
    </location>
</feature>
<dbReference type="InterPro" id="IPR051105">
    <property type="entry name" value="WWC/KIBRA_Hippo_Reg"/>
</dbReference>
<proteinExistence type="predicted"/>
<dbReference type="GO" id="GO:0005737">
    <property type="term" value="C:cytoplasm"/>
    <property type="evidence" value="ECO:0007669"/>
    <property type="project" value="UniProtKB-SubCell"/>
</dbReference>
<evidence type="ECO:0000256" key="2">
    <source>
        <dbReference type="ARBA" id="ARBA00022490"/>
    </source>
</evidence>
<evidence type="ECO:0000256" key="1">
    <source>
        <dbReference type="ARBA" id="ARBA00004496"/>
    </source>
</evidence>
<dbReference type="EMBL" id="CACRZD030000009">
    <property type="protein sequence ID" value="CAA6665040.1"/>
    <property type="molecule type" value="Genomic_DNA"/>
</dbReference>
<feature type="compositionally biased region" description="Basic and acidic residues" evidence="3">
    <location>
        <begin position="100"/>
        <end position="109"/>
    </location>
</feature>
<keyword evidence="6" id="KW-1185">Reference proteome</keyword>